<dbReference type="PANTHER" id="PTHR11008:SF29">
    <property type="entry name" value="IP17226P"/>
    <property type="match status" value="1"/>
</dbReference>
<gene>
    <name evidence="2" type="ORF">HF086_001360</name>
</gene>
<dbReference type="Gene3D" id="3.15.10.30">
    <property type="entry name" value="Haemolymph juvenile hormone binding protein"/>
    <property type="match status" value="1"/>
</dbReference>
<evidence type="ECO:0000313" key="3">
    <source>
        <dbReference type="Proteomes" id="UP000814243"/>
    </source>
</evidence>
<dbReference type="AlphaFoldDB" id="A0A922SEM9"/>
<dbReference type="SMART" id="SM00700">
    <property type="entry name" value="JHBP"/>
    <property type="match status" value="1"/>
</dbReference>
<evidence type="ECO:0000313" key="2">
    <source>
        <dbReference type="EMBL" id="KAH9634158.1"/>
    </source>
</evidence>
<dbReference type="SUPFAM" id="SSF55394">
    <property type="entry name" value="Bactericidal permeability-increasing protein, BPI"/>
    <property type="match status" value="1"/>
</dbReference>
<dbReference type="InterPro" id="IPR017943">
    <property type="entry name" value="Bactericidal_perm-incr_a/b_dom"/>
</dbReference>
<proteinExistence type="predicted"/>
<dbReference type="EMBL" id="JACEFF010000624">
    <property type="protein sequence ID" value="KAH9634158.1"/>
    <property type="molecule type" value="Genomic_DNA"/>
</dbReference>
<dbReference type="PANTHER" id="PTHR11008">
    <property type="entry name" value="PROTEIN TAKEOUT-LIKE PROTEIN"/>
    <property type="match status" value="1"/>
</dbReference>
<dbReference type="GO" id="GO:0005615">
    <property type="term" value="C:extracellular space"/>
    <property type="evidence" value="ECO:0007669"/>
    <property type="project" value="TreeGrafter"/>
</dbReference>
<keyword evidence="1" id="KW-0732">Signal</keyword>
<reference evidence="2" key="1">
    <citation type="journal article" date="2021" name="G3 (Bethesda)">
        <title>Genome and transcriptome analysis of the beet armyworm Spodoptera exigua reveals targets for pest control. .</title>
        <authorList>
            <person name="Simon S."/>
            <person name="Breeschoten T."/>
            <person name="Jansen H.J."/>
            <person name="Dirks R.P."/>
            <person name="Schranz M.E."/>
            <person name="Ros V.I.D."/>
        </authorList>
    </citation>
    <scope>NUCLEOTIDE SEQUENCE</scope>
    <source>
        <strain evidence="2">TB_SE_WUR_2020</strain>
    </source>
</reference>
<feature type="signal peptide" evidence="1">
    <location>
        <begin position="1"/>
        <end position="17"/>
    </location>
</feature>
<name>A0A922SEM9_SPOEX</name>
<dbReference type="InterPro" id="IPR038606">
    <property type="entry name" value="To_sf"/>
</dbReference>
<dbReference type="GO" id="GO:0008289">
    <property type="term" value="F:lipid binding"/>
    <property type="evidence" value="ECO:0007669"/>
    <property type="project" value="InterPro"/>
</dbReference>
<dbReference type="Proteomes" id="UP000814243">
    <property type="component" value="Unassembled WGS sequence"/>
</dbReference>
<sequence>MKFLCLLSLLVCAFAHGAEVENDLLSAVNHVENHLENTHLQLHFLSNDENVSEDVPVLESADRQPRLVTDAIAQLIEDFRDVVINGNDDVPPLDPLEIPVIGPFDYKAPATTAQVTVNNFRMEGLRWYVLDTITFNPIRLAFGAHITIPWITVTGTYDARARLGLLSHRAGGNFRIFAHRIEVGLDMRVGTNLFGGHLILRELNIKIDIHDTHIQISGMTGSNVINSFINGMIQNITQDLIQSEMENVSQMLSEELFDIINEVLKDYTIADIMG</sequence>
<organism evidence="2 3">
    <name type="scientific">Spodoptera exigua</name>
    <name type="common">Beet armyworm</name>
    <name type="synonym">Noctua fulgens</name>
    <dbReference type="NCBI Taxonomy" id="7107"/>
    <lineage>
        <taxon>Eukaryota</taxon>
        <taxon>Metazoa</taxon>
        <taxon>Ecdysozoa</taxon>
        <taxon>Arthropoda</taxon>
        <taxon>Hexapoda</taxon>
        <taxon>Insecta</taxon>
        <taxon>Pterygota</taxon>
        <taxon>Neoptera</taxon>
        <taxon>Endopterygota</taxon>
        <taxon>Lepidoptera</taxon>
        <taxon>Glossata</taxon>
        <taxon>Ditrysia</taxon>
        <taxon>Noctuoidea</taxon>
        <taxon>Noctuidae</taxon>
        <taxon>Amphipyrinae</taxon>
        <taxon>Spodoptera</taxon>
    </lineage>
</organism>
<comment type="caution">
    <text evidence="2">The sequence shown here is derived from an EMBL/GenBank/DDBJ whole genome shotgun (WGS) entry which is preliminary data.</text>
</comment>
<protein>
    <submittedName>
        <fullName evidence="2">Uncharacterized protein</fullName>
    </submittedName>
</protein>
<dbReference type="InterPro" id="IPR010562">
    <property type="entry name" value="Haemolymph_juvenile_hormone-bd"/>
</dbReference>
<evidence type="ECO:0000256" key="1">
    <source>
        <dbReference type="SAM" id="SignalP"/>
    </source>
</evidence>
<feature type="chain" id="PRO_5037870100" evidence="1">
    <location>
        <begin position="18"/>
        <end position="274"/>
    </location>
</feature>
<accession>A0A922SEM9</accession>
<dbReference type="Pfam" id="PF06585">
    <property type="entry name" value="JHBP"/>
    <property type="match status" value="1"/>
</dbReference>